<protein>
    <submittedName>
        <fullName evidence="3">Heme-binding domain-containing protein</fullName>
    </submittedName>
</protein>
<keyword evidence="1" id="KW-0472">Membrane</keyword>
<gene>
    <name evidence="3" type="ORF">ACFSC2_22250</name>
</gene>
<dbReference type="Proteomes" id="UP001597138">
    <property type="component" value="Unassembled WGS sequence"/>
</dbReference>
<dbReference type="InterPro" id="IPR032033">
    <property type="entry name" value="Cytochrome_P460"/>
</dbReference>
<dbReference type="EMBL" id="JBHUDZ010000018">
    <property type="protein sequence ID" value="MFD1605474.1"/>
    <property type="molecule type" value="Genomic_DNA"/>
</dbReference>
<dbReference type="Gene3D" id="3.50.70.20">
    <property type="entry name" value="Cytochrome P460"/>
    <property type="match status" value="1"/>
</dbReference>
<proteinExistence type="predicted"/>
<dbReference type="RefSeq" id="WP_379813294.1">
    <property type="nucleotide sequence ID" value="NZ_JBHUDZ010000018.1"/>
</dbReference>
<reference evidence="4" key="1">
    <citation type="journal article" date="2019" name="Int. J. Syst. Evol. Microbiol.">
        <title>The Global Catalogue of Microorganisms (GCM) 10K type strain sequencing project: providing services to taxonomists for standard genome sequencing and annotation.</title>
        <authorList>
            <consortium name="The Broad Institute Genomics Platform"/>
            <consortium name="The Broad Institute Genome Sequencing Center for Infectious Disease"/>
            <person name="Wu L."/>
            <person name="Ma J."/>
        </authorList>
    </citation>
    <scope>NUCLEOTIDE SEQUENCE [LARGE SCALE GENOMIC DNA]</scope>
    <source>
        <strain evidence="4">CCUG 70865</strain>
    </source>
</reference>
<feature type="transmembrane region" description="Helical" evidence="1">
    <location>
        <begin position="12"/>
        <end position="29"/>
    </location>
</feature>
<keyword evidence="1" id="KW-1133">Transmembrane helix</keyword>
<dbReference type="InterPro" id="IPR038142">
    <property type="entry name" value="Cytochrome_P460_sp"/>
</dbReference>
<dbReference type="CDD" id="cd20753">
    <property type="entry name" value="cyt_P460_Mc-like"/>
    <property type="match status" value="1"/>
</dbReference>
<name>A0ABW4HIS3_9FLAO</name>
<dbReference type="Pfam" id="PF16694">
    <property type="entry name" value="Cytochrome_P460"/>
    <property type="match status" value="1"/>
</dbReference>
<accession>A0ABW4HIS3</accession>
<keyword evidence="1" id="KW-0812">Transmembrane</keyword>
<evidence type="ECO:0000313" key="3">
    <source>
        <dbReference type="EMBL" id="MFD1605474.1"/>
    </source>
</evidence>
<evidence type="ECO:0000259" key="2">
    <source>
        <dbReference type="SMART" id="SM01235"/>
    </source>
</evidence>
<feature type="domain" description="Haem-binding" evidence="2">
    <location>
        <begin position="20"/>
        <end position="149"/>
    </location>
</feature>
<evidence type="ECO:0000256" key="1">
    <source>
        <dbReference type="SAM" id="Phobius"/>
    </source>
</evidence>
<dbReference type="Pfam" id="PF14376">
    <property type="entry name" value="Haem_bd"/>
    <property type="match status" value="1"/>
</dbReference>
<dbReference type="SMART" id="SM01235">
    <property type="entry name" value="Haem_bd"/>
    <property type="match status" value="1"/>
</dbReference>
<organism evidence="3 4">
    <name type="scientific">Flavobacterium artemisiae</name>
    <dbReference type="NCBI Taxonomy" id="2126556"/>
    <lineage>
        <taxon>Bacteria</taxon>
        <taxon>Pseudomonadati</taxon>
        <taxon>Bacteroidota</taxon>
        <taxon>Flavobacteriia</taxon>
        <taxon>Flavobacteriales</taxon>
        <taxon>Flavobacteriaceae</taxon>
        <taxon>Flavobacterium</taxon>
    </lineage>
</organism>
<dbReference type="InterPro" id="IPR025992">
    <property type="entry name" value="Haem-bd"/>
</dbReference>
<comment type="caution">
    <text evidence="3">The sequence shown here is derived from an EMBL/GenBank/DDBJ whole genome shotgun (WGS) entry which is preliminary data.</text>
</comment>
<sequence length="322" mass="36556">MEKPKMYKRKKVIILLVTLLVIFCGLQFLRPEITNPPITGDLKVPHEVQTILKNSCYDCHSNETNLTWYDKIVPVSWLVAKHIKDGRNGLNFSNWDKLSPADQKAKLWESVNQVTLGAMPLSSYTLAHPKAKLSPQDIKVLKGYIWNLRVNNMPQDTSKIKALKAQSDHFKKAEVQAEVQSEVPKAPNGIAYIADYKNWAVVSTTQRVDNGTMRIIFGNDIAVKAIKNKQISPWPDGAILAKAAYDEIEDAEGNISQGAFKQVEFMIKDHNKYKTTNGWGFARFKTPKLEPYGKNADFTIECMRCHQPMEKNDHVFTLPILQ</sequence>
<evidence type="ECO:0000313" key="4">
    <source>
        <dbReference type="Proteomes" id="UP001597138"/>
    </source>
</evidence>
<keyword evidence="4" id="KW-1185">Reference proteome</keyword>